<evidence type="ECO:0000259" key="2">
    <source>
        <dbReference type="Pfam" id="PF13542"/>
    </source>
</evidence>
<dbReference type="Pfam" id="PF14690">
    <property type="entry name" value="Zn_ribbon_ISL3"/>
    <property type="match status" value="1"/>
</dbReference>
<name>A0ABQ5M5N6_9FIRM</name>
<dbReference type="Pfam" id="PF01610">
    <property type="entry name" value="DDE_Tnp_ISL3"/>
    <property type="match status" value="1"/>
</dbReference>
<reference evidence="4 5" key="1">
    <citation type="journal article" date="2024" name="Int. J. Syst. Evol. Microbiol.">
        <title>Lacrimispora brassicae sp. nov. isolated from fermented cabbage, and proposal of Clostridium indicum Gundawar et al. 2019 and Clostridium methoxybenzovorans Mechichi et al. 1999 as heterotypic synonyms of Lacrimispora amygdalina (Parshina et al. 2003) Haas and Blanchard 2020 and Lacrimispora indolis (McClung and McCoy 1957) Haas and Blanchard 2020, respectively.</title>
        <authorList>
            <person name="Kobayashi H."/>
            <person name="Tanizawa Y."/>
            <person name="Sakamoto M."/>
            <person name="Ohkuma M."/>
            <person name="Tohno M."/>
        </authorList>
    </citation>
    <scope>NUCLEOTIDE SEQUENCE [LARGE SCALE GENOMIC DNA]</scope>
    <source>
        <strain evidence="4 5">DSM 12857</strain>
    </source>
</reference>
<dbReference type="Pfam" id="PF13542">
    <property type="entry name" value="HTH_Tnp_ISL3"/>
    <property type="match status" value="1"/>
</dbReference>
<organism evidence="4 5">
    <name type="scientific">Lacrimispora amygdalina</name>
    <dbReference type="NCBI Taxonomy" id="253257"/>
    <lineage>
        <taxon>Bacteria</taxon>
        <taxon>Bacillati</taxon>
        <taxon>Bacillota</taxon>
        <taxon>Clostridia</taxon>
        <taxon>Lachnospirales</taxon>
        <taxon>Lachnospiraceae</taxon>
        <taxon>Lacrimispora</taxon>
    </lineage>
</organism>
<evidence type="ECO:0000259" key="3">
    <source>
        <dbReference type="Pfam" id="PF14690"/>
    </source>
</evidence>
<dbReference type="NCBIfam" id="NF033550">
    <property type="entry name" value="transpos_ISL3"/>
    <property type="match status" value="1"/>
</dbReference>
<protein>
    <submittedName>
        <fullName evidence="4">ISL3 family transposase</fullName>
    </submittedName>
</protein>
<feature type="domain" description="Transposase IS204/IS1001/IS1096/IS1165 zinc-finger" evidence="3">
    <location>
        <begin position="38"/>
        <end position="82"/>
    </location>
</feature>
<evidence type="ECO:0000313" key="5">
    <source>
        <dbReference type="Proteomes" id="UP001419084"/>
    </source>
</evidence>
<dbReference type="InterPro" id="IPR047951">
    <property type="entry name" value="Transpos_ISL3"/>
</dbReference>
<evidence type="ECO:0000259" key="1">
    <source>
        <dbReference type="Pfam" id="PF01610"/>
    </source>
</evidence>
<evidence type="ECO:0000313" key="4">
    <source>
        <dbReference type="EMBL" id="GLB30157.1"/>
    </source>
</evidence>
<dbReference type="EMBL" id="BRPJ01000035">
    <property type="protein sequence ID" value="GLB30157.1"/>
    <property type="molecule type" value="Genomic_DNA"/>
</dbReference>
<feature type="domain" description="Transposase IS204/IS1001/IS1096/IS1165 DDE" evidence="1">
    <location>
        <begin position="152"/>
        <end position="390"/>
    </location>
</feature>
<dbReference type="PANTHER" id="PTHR33498:SF1">
    <property type="entry name" value="TRANSPOSASE FOR INSERTION SEQUENCE ELEMENT IS1557"/>
    <property type="match status" value="1"/>
</dbReference>
<proteinExistence type="predicted"/>
<keyword evidence="5" id="KW-1185">Reference proteome</keyword>
<feature type="domain" description="Transposase IS204/IS1001/IS1096/IS1165 helix-turn-helix" evidence="2">
    <location>
        <begin position="90"/>
        <end position="140"/>
    </location>
</feature>
<comment type="caution">
    <text evidence="4">The sequence shown here is derived from an EMBL/GenBank/DDBJ whole genome shotgun (WGS) entry which is preliminary data.</text>
</comment>
<dbReference type="InterPro" id="IPR002560">
    <property type="entry name" value="Transposase_DDE"/>
</dbReference>
<sequence>MYPNYSKAFLDLKDVFVKKVIQADSFLKVFIETRTSEQTCPCCGCKTKRVHDYRIQEIDDTPFQGKTVILVLRKRRYLCTSCGKGKRFLEHYSFLPSYHRRTRRLAFYVISLLRQTFSLKQVSILTGVSVPTICRLLDTIHYSPPDKLPEAVSIDEFKGNASTGKYQCILVDTKKHRILDILPDRTQSHLADYWRNITRKERLKVKFFVCDMWLPYVELARTFFPNAKIIVDKYHFIRQVTWAIENVRKRLQKSMPTSLRKYYKRSRKLILTRYRKLKDENKQACDLMLQYSDDLRLAHMMKEWFYDISQLESYRKQQQEFDDWISNARGCGIKEFEKCAKTFQSWRKEILNAFKYGITNGVTEGFNNKIKVLKRSSYGIRNFNRFRTRILHCTS</sequence>
<dbReference type="InterPro" id="IPR032877">
    <property type="entry name" value="Transposase_HTH"/>
</dbReference>
<dbReference type="InterPro" id="IPR029261">
    <property type="entry name" value="Transposase_Znf"/>
</dbReference>
<gene>
    <name evidence="4" type="ORF">LAD12857_20800</name>
</gene>
<dbReference type="Proteomes" id="UP001419084">
    <property type="component" value="Unassembled WGS sequence"/>
</dbReference>
<dbReference type="PANTHER" id="PTHR33498">
    <property type="entry name" value="TRANSPOSASE FOR INSERTION SEQUENCE ELEMENT IS1557"/>
    <property type="match status" value="1"/>
</dbReference>
<dbReference type="RefSeq" id="WP_346065254.1">
    <property type="nucleotide sequence ID" value="NZ_BRPJ01000035.1"/>
</dbReference>
<accession>A0ABQ5M5N6</accession>